<keyword evidence="7" id="KW-1185">Reference proteome</keyword>
<dbReference type="AlphaFoldDB" id="A0A9J6CIL0"/>
<dbReference type="OrthoDB" id="9977282at2759"/>
<dbReference type="InterPro" id="IPR040057">
    <property type="entry name" value="Spe-39"/>
</dbReference>
<comment type="subcellular location">
    <subcellularLocation>
        <location evidence="2">Cytoplasmic vesicle</location>
    </subcellularLocation>
    <subcellularLocation>
        <location evidence="1">Early endosome</location>
    </subcellularLocation>
    <subcellularLocation>
        <location evidence="3">Late endosome</location>
    </subcellularLocation>
</comment>
<dbReference type="GO" id="GO:0007034">
    <property type="term" value="P:vacuolar transport"/>
    <property type="evidence" value="ECO:0007669"/>
    <property type="project" value="TreeGrafter"/>
</dbReference>
<evidence type="ECO:0000313" key="6">
    <source>
        <dbReference type="EMBL" id="KAG5681797.1"/>
    </source>
</evidence>
<evidence type="ECO:0000256" key="1">
    <source>
        <dbReference type="ARBA" id="ARBA00004412"/>
    </source>
</evidence>
<evidence type="ECO:0008006" key="8">
    <source>
        <dbReference type="Google" id="ProtNLM"/>
    </source>
</evidence>
<reference evidence="6" key="1">
    <citation type="submission" date="2021-03" db="EMBL/GenBank/DDBJ databases">
        <title>Chromosome level genome of the anhydrobiotic midge Polypedilum vanderplanki.</title>
        <authorList>
            <person name="Yoshida Y."/>
            <person name="Kikawada T."/>
            <person name="Gusev O."/>
        </authorList>
    </citation>
    <scope>NUCLEOTIDE SEQUENCE</scope>
    <source>
        <strain evidence="6">NIAS01</strain>
        <tissue evidence="6">Whole body or cell culture</tissue>
    </source>
</reference>
<evidence type="ECO:0000256" key="3">
    <source>
        <dbReference type="ARBA" id="ARBA00004603"/>
    </source>
</evidence>
<organism evidence="6 7">
    <name type="scientific">Polypedilum vanderplanki</name>
    <name type="common">Sleeping chironomid midge</name>
    <dbReference type="NCBI Taxonomy" id="319348"/>
    <lineage>
        <taxon>Eukaryota</taxon>
        <taxon>Metazoa</taxon>
        <taxon>Ecdysozoa</taxon>
        <taxon>Arthropoda</taxon>
        <taxon>Hexapoda</taxon>
        <taxon>Insecta</taxon>
        <taxon>Pterygota</taxon>
        <taxon>Neoptera</taxon>
        <taxon>Endopterygota</taxon>
        <taxon>Diptera</taxon>
        <taxon>Nematocera</taxon>
        <taxon>Chironomoidea</taxon>
        <taxon>Chironomidae</taxon>
        <taxon>Chironominae</taxon>
        <taxon>Polypedilum</taxon>
        <taxon>Polypedilum</taxon>
    </lineage>
</organism>
<sequence>MEDDYWNVSLSKSFSFDDDIDEKVLDDNVSEISTKSIVPITFVLSENDLQLIIDEEIHSNDAIIPKGLTLEEEVKFLRRKINEFQYSEPSLTIAKILLQKPCSLDCYKSINDKEKLLDEAISSGNGDAILQVVLFLKNTLKPILFQKLLANRSEAVEHYLNYLSTTMKICEAVDILTMLDRQQEAIMLQFKTIVQSKNTVQKLDKLKIFIQPTSSSINPFLMTQMRYYINLLELQINERLYFQPHDVLDKSLLETLYFACEKFQKFSDPLTSQNDTNPFKMIEQYNITSAQFEWIALNQRARAQAWRDIETLFEKKTSVLKKKNFTINISLEVVILKLHQLKAPQAVLNSFLQHIEDPERRLTLSKRVGAITSIIDSLTLLKDKNSLEDFKNTLPSGTAEFFYTEKAITSLSNSSTKSLLGLRKNSSTTS</sequence>
<evidence type="ECO:0000313" key="7">
    <source>
        <dbReference type="Proteomes" id="UP001107558"/>
    </source>
</evidence>
<comment type="caution">
    <text evidence="6">The sequence shown here is derived from an EMBL/GenBank/DDBJ whole genome shotgun (WGS) entry which is preliminary data.</text>
</comment>
<proteinExistence type="predicted"/>
<keyword evidence="5" id="KW-0968">Cytoplasmic vesicle</keyword>
<name>A0A9J6CIL0_POLVA</name>
<dbReference type="GO" id="GO:0005770">
    <property type="term" value="C:late endosome"/>
    <property type="evidence" value="ECO:0007669"/>
    <property type="project" value="UniProtKB-SubCell"/>
</dbReference>
<dbReference type="PANTHER" id="PTHR13364">
    <property type="entry name" value="DEFECTIVE SPERMATOGENESIS PROTEIN 39"/>
    <property type="match status" value="1"/>
</dbReference>
<evidence type="ECO:0000256" key="4">
    <source>
        <dbReference type="ARBA" id="ARBA00022753"/>
    </source>
</evidence>
<gene>
    <name evidence="6" type="ORF">PVAND_011205</name>
</gene>
<evidence type="ECO:0000256" key="2">
    <source>
        <dbReference type="ARBA" id="ARBA00004541"/>
    </source>
</evidence>
<dbReference type="PANTHER" id="PTHR13364:SF6">
    <property type="entry name" value="SPERMATOGENESIS-DEFECTIVE PROTEIN 39 HOMOLOG"/>
    <property type="match status" value="1"/>
</dbReference>
<evidence type="ECO:0000256" key="5">
    <source>
        <dbReference type="ARBA" id="ARBA00023329"/>
    </source>
</evidence>
<dbReference type="GO" id="GO:0005769">
    <property type="term" value="C:early endosome"/>
    <property type="evidence" value="ECO:0007669"/>
    <property type="project" value="UniProtKB-SubCell"/>
</dbReference>
<protein>
    <recommendedName>
        <fullName evidence="8">Vps16 C-terminal domain-containing protein</fullName>
    </recommendedName>
</protein>
<dbReference type="EMBL" id="JADBJN010000001">
    <property type="protein sequence ID" value="KAG5681797.1"/>
    <property type="molecule type" value="Genomic_DNA"/>
</dbReference>
<dbReference type="Proteomes" id="UP001107558">
    <property type="component" value="Chromosome 1"/>
</dbReference>
<accession>A0A9J6CIL0</accession>
<keyword evidence="4" id="KW-0967">Endosome</keyword>
<dbReference type="GO" id="GO:0006886">
    <property type="term" value="P:intracellular protein transport"/>
    <property type="evidence" value="ECO:0007669"/>
    <property type="project" value="TreeGrafter"/>
</dbReference>